<feature type="region of interest" description="Disordered" evidence="1">
    <location>
        <begin position="652"/>
        <end position="674"/>
    </location>
</feature>
<evidence type="ECO:0000256" key="1">
    <source>
        <dbReference type="SAM" id="MobiDB-lite"/>
    </source>
</evidence>
<name>A0A2P8IBJ3_SACCR</name>
<evidence type="ECO:0000313" key="2">
    <source>
        <dbReference type="EMBL" id="PSL55830.1"/>
    </source>
</evidence>
<protein>
    <submittedName>
        <fullName evidence="2">NACHT domain-containing protein</fullName>
    </submittedName>
</protein>
<organism evidence="2 3">
    <name type="scientific">Saccharothrix carnea</name>
    <dbReference type="NCBI Taxonomy" id="1280637"/>
    <lineage>
        <taxon>Bacteria</taxon>
        <taxon>Bacillati</taxon>
        <taxon>Actinomycetota</taxon>
        <taxon>Actinomycetes</taxon>
        <taxon>Pseudonocardiales</taxon>
        <taxon>Pseudonocardiaceae</taxon>
        <taxon>Saccharothrix</taxon>
    </lineage>
</organism>
<dbReference type="OrthoDB" id="3261206at2"/>
<keyword evidence="3" id="KW-1185">Reference proteome</keyword>
<dbReference type="InterPro" id="IPR011990">
    <property type="entry name" value="TPR-like_helical_dom_sf"/>
</dbReference>
<dbReference type="Gene3D" id="1.25.40.10">
    <property type="entry name" value="Tetratricopeptide repeat domain"/>
    <property type="match status" value="2"/>
</dbReference>
<dbReference type="Proteomes" id="UP000241118">
    <property type="component" value="Unassembled WGS sequence"/>
</dbReference>
<accession>A0A2P8IBJ3</accession>
<sequence length="1087" mass="115616">MDVIGAVVQAASVAGGVHSAARTGGAAGYVANTGVHIGDINLRTGAPVRTRYREQVKQIAPGELVDRDAERAELAAFATDPACAGSYALWRAPAWAGKSALLSWFVLHPPPGVRMVSFFITARMSSQNDRAAFVENVLEQLATLLDDALPALLTVHTREAHMLGLLADAAHVCQERGESLVLVVDGLDEDRGVTTGPDAHSIAALLPAELPPGLRVVVSSRPQPPIPPDVPEHHPLRDAGIARTLATSARATAIRAEMERELKELLTGTDVQQDLLGLVAAAGGGLSPRDLAELTGRSQWEVDDHLRTVTGRSFTLRDAHWQPDTAVYVLGHEELQTAAITMLGDSRIEGYRDRLHRMYVRYREAGWPPSSPEYLLSGYFNMLKAVGDLPIMITCGTDLARHNRMLDVSGGDVAAIAEIVSTQETIADGALAGTAAVAAMARLAVHRDHLRKRNSYIPLELPAVWAALGQVNRAEALAQSITSPYWRRRAQVALVEALVATGELDRAELVAHSIANAVERHESLVIVVEALAGAGDHERARAITGLITDLIARSRALCAVARAIAEAGDVDQAEACARSIDNRLWLVRALTAIAEAAADHGQGERARDLASEAVSASRTLSKSEVTRAAENALSKARIVAGEDDGSRVPAKMIRSRPVGPKPAPDPGARSEFEGVPVDQVGDCDQLILLAREAIARGDLDRARDAATEAEVLARKIGNPVGDGQALVALIKAAVDVDRLDRLLAVAELITGHYERVQALTALMNAVADEDLDTARAIGTTAEAQARLAVSEIERKQALLALVRAVVRIGDLDWAEALTESIPASDEHTEALHLLAEALAANGNPGRAVRLADTVPEPGERCRVLIGIAWSMVRAGDRRGASELVARVTTLAGTISPVGTRFRTLVKLIGMTAAVGDPAQVDRLIGEAGALVDAVDDTTWERSGLIQTVAIADGLARAEALANSITNTHRRYLALTELRGVAPTDPVDERPAFRGEPSPLDVLIAEGSFDRAAQLIRSIPDPDNQCVAWVAWVRHAGPAHCTEPIVAVLNQQRWTKATGLIAEYEPAVLAVLVDELLAISTPTSTSPA</sequence>
<proteinExistence type="predicted"/>
<reference evidence="2 3" key="1">
    <citation type="submission" date="2018-03" db="EMBL/GenBank/DDBJ databases">
        <title>Genomic Encyclopedia of Type Strains, Phase III (KMG-III): the genomes of soil and plant-associated and newly described type strains.</title>
        <authorList>
            <person name="Whitman W."/>
        </authorList>
    </citation>
    <scope>NUCLEOTIDE SEQUENCE [LARGE SCALE GENOMIC DNA]</scope>
    <source>
        <strain evidence="2 3">CGMCC 4.7097</strain>
    </source>
</reference>
<gene>
    <name evidence="2" type="ORF">B0I31_104121</name>
</gene>
<dbReference type="RefSeq" id="WP_106615561.1">
    <property type="nucleotide sequence ID" value="NZ_PYAX01000004.1"/>
</dbReference>
<evidence type="ECO:0000313" key="3">
    <source>
        <dbReference type="Proteomes" id="UP000241118"/>
    </source>
</evidence>
<comment type="caution">
    <text evidence="2">The sequence shown here is derived from an EMBL/GenBank/DDBJ whole genome shotgun (WGS) entry which is preliminary data.</text>
</comment>
<dbReference type="EMBL" id="PYAX01000004">
    <property type="protein sequence ID" value="PSL55830.1"/>
    <property type="molecule type" value="Genomic_DNA"/>
</dbReference>
<dbReference type="AlphaFoldDB" id="A0A2P8IBJ3"/>